<dbReference type="Gene3D" id="3.40.30.10">
    <property type="entry name" value="Glutaredoxin"/>
    <property type="match status" value="1"/>
</dbReference>
<proteinExistence type="predicted"/>
<dbReference type="AlphaFoldDB" id="A0A1Y5F4U4"/>
<evidence type="ECO:0000259" key="1">
    <source>
        <dbReference type="PROSITE" id="PS50404"/>
    </source>
</evidence>
<dbReference type="SUPFAM" id="SSF47616">
    <property type="entry name" value="GST C-terminal domain-like"/>
    <property type="match status" value="1"/>
</dbReference>
<protein>
    <recommendedName>
        <fullName evidence="1">GST N-terminal domain-containing protein</fullName>
    </recommendedName>
</protein>
<dbReference type="SUPFAM" id="SSF52833">
    <property type="entry name" value="Thioredoxin-like"/>
    <property type="match status" value="1"/>
</dbReference>
<dbReference type="PROSITE" id="PS50404">
    <property type="entry name" value="GST_NTER"/>
    <property type="match status" value="1"/>
</dbReference>
<dbReference type="Pfam" id="PF13417">
    <property type="entry name" value="GST_N_3"/>
    <property type="match status" value="1"/>
</dbReference>
<dbReference type="InterPro" id="IPR004046">
    <property type="entry name" value="GST_C"/>
</dbReference>
<dbReference type="CDD" id="cd00570">
    <property type="entry name" value="GST_N_family"/>
    <property type="match status" value="1"/>
</dbReference>
<reference evidence="3" key="1">
    <citation type="journal article" date="2017" name="Proc. Natl. Acad. Sci. U.S.A.">
        <title>Simulation of Deepwater Horizon oil plume reveals substrate specialization within a complex community of hydrocarbon-degraders.</title>
        <authorList>
            <person name="Hu P."/>
            <person name="Dubinsky E.A."/>
            <person name="Probst A.J."/>
            <person name="Wang J."/>
            <person name="Sieber C.M.K."/>
            <person name="Tom L.M."/>
            <person name="Gardinali P."/>
            <person name="Banfield J.F."/>
            <person name="Atlas R.M."/>
            <person name="Andersen G.L."/>
        </authorList>
    </citation>
    <scope>NUCLEOTIDE SEQUENCE [LARGE SCALE GENOMIC DNA]</scope>
</reference>
<dbReference type="PANTHER" id="PTHR43968">
    <property type="match status" value="1"/>
</dbReference>
<dbReference type="Gene3D" id="1.20.1050.10">
    <property type="match status" value="1"/>
</dbReference>
<dbReference type="InterPro" id="IPR050983">
    <property type="entry name" value="GST_Omega/HSP26"/>
</dbReference>
<comment type="caution">
    <text evidence="2">The sequence shown here is derived from an EMBL/GenBank/DDBJ whole genome shotgun (WGS) entry which is preliminary data.</text>
</comment>
<name>A0A1Y5F4U4_9BACT</name>
<dbReference type="Pfam" id="PF00043">
    <property type="entry name" value="GST_C"/>
    <property type="match status" value="1"/>
</dbReference>
<dbReference type="Proteomes" id="UP000196531">
    <property type="component" value="Unassembled WGS sequence"/>
</dbReference>
<dbReference type="SFLD" id="SFLDS00019">
    <property type="entry name" value="Glutathione_Transferase_(cytos"/>
    <property type="match status" value="1"/>
</dbReference>
<dbReference type="GO" id="GO:0005737">
    <property type="term" value="C:cytoplasm"/>
    <property type="evidence" value="ECO:0007669"/>
    <property type="project" value="TreeGrafter"/>
</dbReference>
<dbReference type="PANTHER" id="PTHR43968:SF6">
    <property type="entry name" value="GLUTATHIONE S-TRANSFERASE OMEGA"/>
    <property type="match status" value="1"/>
</dbReference>
<dbReference type="EMBL" id="MAAO01000007">
    <property type="protein sequence ID" value="OUR95671.1"/>
    <property type="molecule type" value="Genomic_DNA"/>
</dbReference>
<gene>
    <name evidence="2" type="ORF">A9Q84_14310</name>
</gene>
<organism evidence="2 3">
    <name type="scientific">Halobacteriovorax marinus</name>
    <dbReference type="NCBI Taxonomy" id="97084"/>
    <lineage>
        <taxon>Bacteria</taxon>
        <taxon>Pseudomonadati</taxon>
        <taxon>Bdellovibrionota</taxon>
        <taxon>Bacteriovoracia</taxon>
        <taxon>Bacteriovoracales</taxon>
        <taxon>Halobacteriovoraceae</taxon>
        <taxon>Halobacteriovorax</taxon>
    </lineage>
</organism>
<sequence length="244" mass="28935">MIKVSCVNIFEKVIIMKKTEEKIKLYSAWYCPFAQRAWLSLLVNKRDFKYIEIDPYNKTEEWMRISKGFGTAPVVIEDETTLVDSLDILKYFDNPKTGTNYSPEIEETLSFINKDLIPSFYRFLKATNDEDLKKTRAEFTIFLNKFSNEINEKGQYYLGQNFSIVDLAFIPFAYRIDLLLRHYKEYIVAKEVKNFARYQQWYEAIIKAEFFKETKTGMDNYDEELINFYKVYSEGGGQEDVTKS</sequence>
<evidence type="ECO:0000313" key="3">
    <source>
        <dbReference type="Proteomes" id="UP000196531"/>
    </source>
</evidence>
<feature type="domain" description="GST N-terminal" evidence="1">
    <location>
        <begin position="21"/>
        <end position="100"/>
    </location>
</feature>
<dbReference type="InterPro" id="IPR036282">
    <property type="entry name" value="Glutathione-S-Trfase_C_sf"/>
</dbReference>
<dbReference type="InterPro" id="IPR004045">
    <property type="entry name" value="Glutathione_S-Trfase_N"/>
</dbReference>
<dbReference type="InterPro" id="IPR040079">
    <property type="entry name" value="Glutathione_S-Trfase"/>
</dbReference>
<accession>A0A1Y5F4U4</accession>
<evidence type="ECO:0000313" key="2">
    <source>
        <dbReference type="EMBL" id="OUR95671.1"/>
    </source>
</evidence>
<dbReference type="InterPro" id="IPR036249">
    <property type="entry name" value="Thioredoxin-like_sf"/>
</dbReference>